<feature type="binding site" evidence="12">
    <location>
        <position position="105"/>
    </location>
    <ligand>
        <name>ATP</name>
        <dbReference type="ChEBI" id="CHEBI:30616"/>
    </ligand>
</feature>
<comment type="similarity">
    <text evidence="2 12 13">Belongs to the NDK family.</text>
</comment>
<evidence type="ECO:0000256" key="8">
    <source>
        <dbReference type="ARBA" id="ARBA00022777"/>
    </source>
</evidence>
<keyword evidence="5 15" id="KW-0808">Transferase</keyword>
<comment type="cofactor">
    <cofactor evidence="1">
        <name>Mg(2+)</name>
        <dbReference type="ChEBI" id="CHEBI:18420"/>
    </cofactor>
</comment>
<accession>A0A6H2EJM3</accession>
<dbReference type="GO" id="GO:0006241">
    <property type="term" value="P:CTP biosynthetic process"/>
    <property type="evidence" value="ECO:0007669"/>
    <property type="project" value="InterPro"/>
</dbReference>
<dbReference type="GO" id="GO:0005524">
    <property type="term" value="F:ATP binding"/>
    <property type="evidence" value="ECO:0007669"/>
    <property type="project" value="UniProtKB-KW"/>
</dbReference>
<dbReference type="GO" id="GO:0006228">
    <property type="term" value="P:UTP biosynthetic process"/>
    <property type="evidence" value="ECO:0007669"/>
    <property type="project" value="InterPro"/>
</dbReference>
<evidence type="ECO:0000313" key="16">
    <source>
        <dbReference type="Proteomes" id="UP000502298"/>
    </source>
</evidence>
<dbReference type="Pfam" id="PF00334">
    <property type="entry name" value="NDK"/>
    <property type="match status" value="1"/>
</dbReference>
<dbReference type="InterPro" id="IPR036850">
    <property type="entry name" value="NDK-like_dom_sf"/>
</dbReference>
<keyword evidence="11" id="KW-0546">Nucleotide metabolism</keyword>
<feature type="binding site" evidence="12">
    <location>
        <position position="119"/>
    </location>
    <ligand>
        <name>ATP</name>
        <dbReference type="ChEBI" id="CHEBI:30616"/>
    </ligand>
</feature>
<evidence type="ECO:0000259" key="14">
    <source>
        <dbReference type="SMART" id="SM00562"/>
    </source>
</evidence>
<proteinExistence type="inferred from homology"/>
<dbReference type="CDD" id="cd04413">
    <property type="entry name" value="NDPk_I"/>
    <property type="match status" value="1"/>
</dbReference>
<evidence type="ECO:0000256" key="5">
    <source>
        <dbReference type="ARBA" id="ARBA00022679"/>
    </source>
</evidence>
<evidence type="ECO:0000256" key="9">
    <source>
        <dbReference type="ARBA" id="ARBA00022840"/>
    </source>
</evidence>
<dbReference type="NCBIfam" id="NF001908">
    <property type="entry name" value="PRK00668.1"/>
    <property type="match status" value="1"/>
</dbReference>
<protein>
    <recommendedName>
        <fullName evidence="4">Nucleoside diphosphate kinase</fullName>
        <ecNumber evidence="3">2.7.4.6</ecNumber>
    </recommendedName>
</protein>
<dbReference type="Proteomes" id="UP000502298">
    <property type="component" value="Chromosome"/>
</dbReference>
<organism evidence="15 16">
    <name type="scientific">Arcanobacterium buesumense</name>
    <dbReference type="NCBI Taxonomy" id="2722751"/>
    <lineage>
        <taxon>Bacteria</taxon>
        <taxon>Bacillati</taxon>
        <taxon>Actinomycetota</taxon>
        <taxon>Actinomycetes</taxon>
        <taxon>Actinomycetales</taxon>
        <taxon>Actinomycetaceae</taxon>
        <taxon>Arcanobacterium</taxon>
    </lineage>
</organism>
<sequence length="138" mass="15071">MTMKQTTLILIKPDGVRRGLTGHILARIEAKGYRIEAMHMLTATAEQLAAHYHEHVDKPFYPGIVRYMTSGPLVAAIVSGHRVIEGVRSLSGATDPTIAAPGTIRGDYGFDTGSDAIENLIHSSDSPQSAEQEKRVWF</sequence>
<dbReference type="GO" id="GO:0006183">
    <property type="term" value="P:GTP biosynthetic process"/>
    <property type="evidence" value="ECO:0007669"/>
    <property type="project" value="InterPro"/>
</dbReference>
<evidence type="ECO:0000256" key="6">
    <source>
        <dbReference type="ARBA" id="ARBA00022723"/>
    </source>
</evidence>
<keyword evidence="10" id="KW-0460">Magnesium</keyword>
<feature type="binding site" evidence="12">
    <location>
        <position position="12"/>
    </location>
    <ligand>
        <name>ATP</name>
        <dbReference type="ChEBI" id="CHEBI:30616"/>
    </ligand>
</feature>
<dbReference type="PRINTS" id="PR01243">
    <property type="entry name" value="NUCDPKINASE"/>
</dbReference>
<dbReference type="InterPro" id="IPR034907">
    <property type="entry name" value="NDK-like_dom"/>
</dbReference>
<evidence type="ECO:0000256" key="13">
    <source>
        <dbReference type="RuleBase" id="RU004011"/>
    </source>
</evidence>
<dbReference type="InterPro" id="IPR001564">
    <property type="entry name" value="Nucleoside_diP_kinase"/>
</dbReference>
<evidence type="ECO:0000256" key="2">
    <source>
        <dbReference type="ARBA" id="ARBA00008142"/>
    </source>
</evidence>
<dbReference type="RefSeq" id="WP_168917476.1">
    <property type="nucleotide sequence ID" value="NZ_CP050804.1"/>
</dbReference>
<feature type="binding site" evidence="12">
    <location>
        <position position="94"/>
    </location>
    <ligand>
        <name>ATP</name>
        <dbReference type="ChEBI" id="CHEBI:30616"/>
    </ligand>
</feature>
<dbReference type="EMBL" id="CP050804">
    <property type="protein sequence ID" value="QJC21536.1"/>
    <property type="molecule type" value="Genomic_DNA"/>
</dbReference>
<dbReference type="FunFam" id="3.30.70.141:FF:000003">
    <property type="entry name" value="Nucleoside diphosphate kinase"/>
    <property type="match status" value="1"/>
</dbReference>
<feature type="active site" description="Pros-phosphohistidine intermediate" evidence="12">
    <location>
        <position position="122"/>
    </location>
</feature>
<keyword evidence="16" id="KW-1185">Reference proteome</keyword>
<keyword evidence="6" id="KW-0479">Metal-binding</keyword>
<evidence type="ECO:0000256" key="11">
    <source>
        <dbReference type="ARBA" id="ARBA00023080"/>
    </source>
</evidence>
<dbReference type="GO" id="GO:0004550">
    <property type="term" value="F:nucleoside diphosphate kinase activity"/>
    <property type="evidence" value="ECO:0007669"/>
    <property type="project" value="UniProtKB-EC"/>
</dbReference>
<keyword evidence="7" id="KW-0547">Nucleotide-binding</keyword>
<dbReference type="SMART" id="SM00562">
    <property type="entry name" value="NDK"/>
    <property type="match status" value="1"/>
</dbReference>
<evidence type="ECO:0000256" key="4">
    <source>
        <dbReference type="ARBA" id="ARBA00017632"/>
    </source>
</evidence>
<feature type="binding site" evidence="12">
    <location>
        <position position="88"/>
    </location>
    <ligand>
        <name>ATP</name>
        <dbReference type="ChEBI" id="CHEBI:30616"/>
    </ligand>
</feature>
<evidence type="ECO:0000313" key="15">
    <source>
        <dbReference type="EMBL" id="QJC21536.1"/>
    </source>
</evidence>
<gene>
    <name evidence="15" type="primary">ndk</name>
    <name evidence="15" type="ORF">HC352_02760</name>
</gene>
<dbReference type="AlphaFoldDB" id="A0A6H2EJM3"/>
<feature type="binding site" evidence="12">
    <location>
        <position position="60"/>
    </location>
    <ligand>
        <name>ATP</name>
        <dbReference type="ChEBI" id="CHEBI:30616"/>
    </ligand>
</feature>
<dbReference type="PROSITE" id="PS51374">
    <property type="entry name" value="NDPK_LIKE"/>
    <property type="match status" value="1"/>
</dbReference>
<keyword evidence="9" id="KW-0067">ATP-binding</keyword>
<dbReference type="EC" id="2.7.4.6" evidence="3"/>
<dbReference type="SUPFAM" id="SSF54919">
    <property type="entry name" value="Nucleoside diphosphate kinase, NDK"/>
    <property type="match status" value="1"/>
</dbReference>
<evidence type="ECO:0000256" key="12">
    <source>
        <dbReference type="PROSITE-ProRule" id="PRU00706"/>
    </source>
</evidence>
<reference evidence="15 16" key="1">
    <citation type="submission" date="2020-03" db="EMBL/GenBank/DDBJ databases">
        <title>Complete genome of Arcanobacterium buesumensis sp. nov. strain 2701.</title>
        <authorList>
            <person name="Borowiak M."/>
            <person name="Alssahen M."/>
            <person name="Laemmler C."/>
            <person name="Malorny B."/>
            <person name="Hassan A."/>
            <person name="Prenger-Berninghoff E."/>
            <person name="Ploetz M."/>
            <person name="Abdulmawjood A."/>
        </authorList>
    </citation>
    <scope>NUCLEOTIDE SEQUENCE [LARGE SCALE GENOMIC DNA]</scope>
    <source>
        <strain evidence="15 16">2701</strain>
    </source>
</reference>
<dbReference type="PANTHER" id="PTHR11349">
    <property type="entry name" value="NUCLEOSIDE DIPHOSPHATE KINASE"/>
    <property type="match status" value="1"/>
</dbReference>
<dbReference type="GO" id="GO:0046872">
    <property type="term" value="F:metal ion binding"/>
    <property type="evidence" value="ECO:0007669"/>
    <property type="project" value="UniProtKB-KW"/>
</dbReference>
<dbReference type="KEGG" id="arca:HC352_02760"/>
<evidence type="ECO:0000256" key="10">
    <source>
        <dbReference type="ARBA" id="ARBA00022842"/>
    </source>
</evidence>
<name>A0A6H2EJM3_9ACTO</name>
<evidence type="ECO:0000256" key="3">
    <source>
        <dbReference type="ARBA" id="ARBA00012966"/>
    </source>
</evidence>
<dbReference type="Gene3D" id="3.30.70.141">
    <property type="entry name" value="Nucleoside diphosphate kinase-like domain"/>
    <property type="match status" value="1"/>
</dbReference>
<evidence type="ECO:0000256" key="7">
    <source>
        <dbReference type="ARBA" id="ARBA00022741"/>
    </source>
</evidence>
<feature type="domain" description="Nucleoside diphosphate kinase-like" evidence="14">
    <location>
        <begin position="4"/>
        <end position="138"/>
    </location>
</feature>
<keyword evidence="8 15" id="KW-0418">Kinase</keyword>
<evidence type="ECO:0000256" key="1">
    <source>
        <dbReference type="ARBA" id="ARBA00001946"/>
    </source>
</evidence>